<proteinExistence type="predicted"/>
<dbReference type="InterPro" id="IPR025272">
    <property type="entry name" value="SocA_Panacea"/>
</dbReference>
<accession>A0A0F3II90</accession>
<dbReference type="AlphaFoldDB" id="A0A0F3II90"/>
<reference evidence="2 3" key="2">
    <citation type="journal article" date="2016" name="Microb. Ecol.">
        <title>Genome Characteristics of a Novel Type I Methanotroph (Sn10-6) Isolated from a Flooded Indian Rice Field.</title>
        <authorList>
            <person name="Rahalkar M.C."/>
            <person name="Pandit P.S."/>
            <person name="Dhakephalkar P.K."/>
            <person name="Pore S."/>
            <person name="Arora P."/>
            <person name="Kapse N."/>
        </authorList>
    </citation>
    <scope>NUCLEOTIDE SEQUENCE [LARGE SCALE GENOMIC DNA]</scope>
    <source>
        <strain evidence="2 3">Sn10-6</strain>
    </source>
</reference>
<keyword evidence="3" id="KW-1185">Reference proteome</keyword>
<evidence type="ECO:0000313" key="2">
    <source>
        <dbReference type="EMBL" id="KJV06263.1"/>
    </source>
</evidence>
<feature type="domain" description="Antitoxin SocA-like Panacea" evidence="1">
    <location>
        <begin position="27"/>
        <end position="139"/>
    </location>
</feature>
<dbReference type="PATRIC" id="fig|1632867.3.peg.708"/>
<sequence length="184" mass="20997">MLNERKVTQMAAYFLHKRGGRMSHLKLMKLLYLADRESLRLYGLSMSGDCMVSMPHGPVLSMTLNLMDGDVESLPGGWESFISAKENHELALKTELQADTLDELSKADTDVLETIWQQFGNLSRWQIRDYTHQHCPEWEDPHGSSKPIGFEKLFQALGRSSDEAKRLADHIGEQHHIDELFATL</sequence>
<dbReference type="EMBL" id="LAJX01000121">
    <property type="protein sequence ID" value="KJV06263.1"/>
    <property type="molecule type" value="Genomic_DNA"/>
</dbReference>
<evidence type="ECO:0000259" key="1">
    <source>
        <dbReference type="Pfam" id="PF13274"/>
    </source>
</evidence>
<organism evidence="2 3">
    <name type="scientific">Methylocucumis oryzae</name>
    <dbReference type="NCBI Taxonomy" id="1632867"/>
    <lineage>
        <taxon>Bacteria</taxon>
        <taxon>Pseudomonadati</taxon>
        <taxon>Pseudomonadota</taxon>
        <taxon>Gammaproteobacteria</taxon>
        <taxon>Methylococcales</taxon>
        <taxon>Methylococcaceae</taxon>
        <taxon>Methylocucumis</taxon>
    </lineage>
</organism>
<gene>
    <name evidence="2" type="ORF">VZ94_12415</name>
</gene>
<dbReference type="Pfam" id="PF13274">
    <property type="entry name" value="SocA_Panacea"/>
    <property type="match status" value="1"/>
</dbReference>
<dbReference type="Proteomes" id="UP000033684">
    <property type="component" value="Unassembled WGS sequence"/>
</dbReference>
<evidence type="ECO:0000313" key="3">
    <source>
        <dbReference type="Proteomes" id="UP000033684"/>
    </source>
</evidence>
<comment type="caution">
    <text evidence="2">The sequence shown here is derived from an EMBL/GenBank/DDBJ whole genome shotgun (WGS) entry which is preliminary data.</text>
</comment>
<name>A0A0F3II90_9GAMM</name>
<dbReference type="OrthoDB" id="9813053at2"/>
<protein>
    <recommendedName>
        <fullName evidence="1">Antitoxin SocA-like Panacea domain-containing protein</fullName>
    </recommendedName>
</protein>
<reference evidence="3" key="1">
    <citation type="submission" date="2015-03" db="EMBL/GenBank/DDBJ databases">
        <title>Draft genome sequence of a novel methanotroph (Sn10-6) isolated from flooded ricefield rhizosphere in India.</title>
        <authorList>
            <person name="Pandit P.S."/>
            <person name="Pore S.D."/>
            <person name="Arora P."/>
            <person name="Kapse N.G."/>
            <person name="Dhakephalkar P.K."/>
            <person name="Rahalkar M.C."/>
        </authorList>
    </citation>
    <scope>NUCLEOTIDE SEQUENCE [LARGE SCALE GENOMIC DNA]</scope>
    <source>
        <strain evidence="3">Sn10-6</strain>
    </source>
</reference>